<reference evidence="2" key="1">
    <citation type="submission" date="2020-02" db="EMBL/GenBank/DDBJ databases">
        <authorList>
            <person name="Meier V. D."/>
        </authorList>
    </citation>
    <scope>NUCLEOTIDE SEQUENCE</scope>
    <source>
        <strain evidence="2">AVDCRST_MAG17</strain>
    </source>
</reference>
<name>A0A6J4SKN2_9ACTN</name>
<feature type="compositionally biased region" description="Low complexity" evidence="1">
    <location>
        <begin position="17"/>
        <end position="28"/>
    </location>
</feature>
<feature type="region of interest" description="Disordered" evidence="1">
    <location>
        <begin position="1"/>
        <end position="35"/>
    </location>
</feature>
<gene>
    <name evidence="2" type="ORF">AVDCRST_MAG17-1425</name>
</gene>
<proteinExistence type="predicted"/>
<evidence type="ECO:0000313" key="2">
    <source>
        <dbReference type="EMBL" id="CAA9501788.1"/>
    </source>
</evidence>
<organism evidence="2">
    <name type="scientific">uncultured Solirubrobacterales bacterium</name>
    <dbReference type="NCBI Taxonomy" id="768556"/>
    <lineage>
        <taxon>Bacteria</taxon>
        <taxon>Bacillati</taxon>
        <taxon>Actinomycetota</taxon>
        <taxon>Thermoleophilia</taxon>
        <taxon>Solirubrobacterales</taxon>
        <taxon>environmental samples</taxon>
    </lineage>
</organism>
<evidence type="ECO:0000256" key="1">
    <source>
        <dbReference type="SAM" id="MobiDB-lite"/>
    </source>
</evidence>
<dbReference type="EMBL" id="CADCVV010000101">
    <property type="protein sequence ID" value="CAA9501788.1"/>
    <property type="molecule type" value="Genomic_DNA"/>
</dbReference>
<sequence length="65" mass="6724">MAEARGSLTVPDLLGDLAGPPRRLARPPGSRERVPHGVAAAGCEALPAEVTEFRIELPAVETPPG</sequence>
<accession>A0A6J4SKN2</accession>
<protein>
    <submittedName>
        <fullName evidence="2">Uncharacterized protein</fullName>
    </submittedName>
</protein>
<dbReference type="AlphaFoldDB" id="A0A6J4SKN2"/>